<evidence type="ECO:0000256" key="1">
    <source>
        <dbReference type="ARBA" id="ARBA00004123"/>
    </source>
</evidence>
<comment type="similarity">
    <text evidence="2">Belongs to the YABBY family.</text>
</comment>
<keyword evidence="4" id="KW-0863">Zinc-finger</keyword>
<keyword evidence="6" id="KW-0539">Nucleus</keyword>
<dbReference type="InterPro" id="IPR036910">
    <property type="entry name" value="HMG_box_dom_sf"/>
</dbReference>
<comment type="subcellular location">
    <subcellularLocation>
        <location evidence="1">Nucleus</location>
    </subcellularLocation>
</comment>
<dbReference type="InterPro" id="IPR056775">
    <property type="entry name" value="YABBY_C"/>
</dbReference>
<dbReference type="Proteomes" id="UP001604336">
    <property type="component" value="Unassembled WGS sequence"/>
</dbReference>
<dbReference type="InterPro" id="IPR006780">
    <property type="entry name" value="YABBY"/>
</dbReference>
<dbReference type="GO" id="GO:0005634">
    <property type="term" value="C:nucleus"/>
    <property type="evidence" value="ECO:0007669"/>
    <property type="project" value="UniProtKB-SubCell"/>
</dbReference>
<dbReference type="GO" id="GO:0008270">
    <property type="term" value="F:zinc ion binding"/>
    <property type="evidence" value="ECO:0007669"/>
    <property type="project" value="UniProtKB-KW"/>
</dbReference>
<feature type="domain" description="YABBY protein C-terminal" evidence="7">
    <location>
        <begin position="110"/>
        <end position="175"/>
    </location>
</feature>
<dbReference type="SUPFAM" id="SSF47095">
    <property type="entry name" value="HMG-box"/>
    <property type="match status" value="1"/>
</dbReference>
<dbReference type="InterPro" id="IPR056776">
    <property type="entry name" value="YABBY_N"/>
</dbReference>
<name>A0ABD1R7Y9_9LAMI</name>
<evidence type="ECO:0000256" key="3">
    <source>
        <dbReference type="ARBA" id="ARBA00022723"/>
    </source>
</evidence>
<sequence>MSTFNHQYDHQEQICPVQCCYCTTILLVRVPCNSLSMEMTVKCEHCACISILSLNTMKPSVVPLHVIASLNQQNEVQPKQQVFPQELDNDERAVKMHSPSLGFSSEEEEEENISVPINQVINKPPEKRQRAPSAYNCFIKDEIRRLKAEYPSMTHKQAFSTAAKNWAHFPQSQYNGVDCYGEGERKMPRYSESEEVHKGGNNFLGAKTPSC</sequence>
<evidence type="ECO:0000259" key="8">
    <source>
        <dbReference type="Pfam" id="PF24868"/>
    </source>
</evidence>
<dbReference type="PANTHER" id="PTHR31675">
    <property type="entry name" value="PROTEIN YABBY 6-RELATED"/>
    <property type="match status" value="1"/>
</dbReference>
<organism evidence="9 10">
    <name type="scientific">Abeliophyllum distichum</name>
    <dbReference type="NCBI Taxonomy" id="126358"/>
    <lineage>
        <taxon>Eukaryota</taxon>
        <taxon>Viridiplantae</taxon>
        <taxon>Streptophyta</taxon>
        <taxon>Embryophyta</taxon>
        <taxon>Tracheophyta</taxon>
        <taxon>Spermatophyta</taxon>
        <taxon>Magnoliopsida</taxon>
        <taxon>eudicotyledons</taxon>
        <taxon>Gunneridae</taxon>
        <taxon>Pentapetalae</taxon>
        <taxon>asterids</taxon>
        <taxon>lamiids</taxon>
        <taxon>Lamiales</taxon>
        <taxon>Oleaceae</taxon>
        <taxon>Forsythieae</taxon>
        <taxon>Abeliophyllum</taxon>
    </lineage>
</organism>
<accession>A0ABD1R7Y9</accession>
<dbReference type="EMBL" id="JBFOLK010000009">
    <property type="protein sequence ID" value="KAL2484533.1"/>
    <property type="molecule type" value="Genomic_DNA"/>
</dbReference>
<gene>
    <name evidence="9" type="ORF">Adt_29289</name>
</gene>
<dbReference type="Pfam" id="PF24868">
    <property type="entry name" value="YABBY_N"/>
    <property type="match status" value="1"/>
</dbReference>
<evidence type="ECO:0000313" key="9">
    <source>
        <dbReference type="EMBL" id="KAL2484533.1"/>
    </source>
</evidence>
<protein>
    <submittedName>
        <fullName evidence="9">Axial regulator YABBY 4</fullName>
    </submittedName>
</protein>
<evidence type="ECO:0000256" key="5">
    <source>
        <dbReference type="ARBA" id="ARBA00022833"/>
    </source>
</evidence>
<reference evidence="10" key="1">
    <citation type="submission" date="2024-07" db="EMBL/GenBank/DDBJ databases">
        <title>Two chromosome-level genome assemblies of Korean endemic species Abeliophyllum distichum and Forsythia ovata (Oleaceae).</title>
        <authorList>
            <person name="Jang H."/>
        </authorList>
    </citation>
    <scope>NUCLEOTIDE SEQUENCE [LARGE SCALE GENOMIC DNA]</scope>
</reference>
<dbReference type="Gene3D" id="1.10.30.10">
    <property type="entry name" value="High mobility group box domain"/>
    <property type="match status" value="1"/>
</dbReference>
<keyword evidence="5" id="KW-0862">Zinc</keyword>
<dbReference type="GO" id="GO:0032502">
    <property type="term" value="P:developmental process"/>
    <property type="evidence" value="ECO:0007669"/>
    <property type="project" value="UniProtKB-ARBA"/>
</dbReference>
<evidence type="ECO:0000256" key="2">
    <source>
        <dbReference type="ARBA" id="ARBA00010325"/>
    </source>
</evidence>
<dbReference type="PANTHER" id="PTHR31675:SF8">
    <property type="entry name" value="AXIAL REGULATOR YABBY 4"/>
    <property type="match status" value="1"/>
</dbReference>
<dbReference type="Pfam" id="PF04690">
    <property type="entry name" value="YABBY"/>
    <property type="match status" value="1"/>
</dbReference>
<evidence type="ECO:0000256" key="6">
    <source>
        <dbReference type="ARBA" id="ARBA00023242"/>
    </source>
</evidence>
<keyword evidence="10" id="KW-1185">Reference proteome</keyword>
<proteinExistence type="inferred from homology"/>
<evidence type="ECO:0000256" key="4">
    <source>
        <dbReference type="ARBA" id="ARBA00022771"/>
    </source>
</evidence>
<evidence type="ECO:0000313" key="10">
    <source>
        <dbReference type="Proteomes" id="UP001604336"/>
    </source>
</evidence>
<keyword evidence="3" id="KW-0479">Metal-binding</keyword>
<feature type="domain" description="YABBY N-terminal" evidence="8">
    <location>
        <begin position="11"/>
        <end position="60"/>
    </location>
</feature>
<evidence type="ECO:0000259" key="7">
    <source>
        <dbReference type="Pfam" id="PF04690"/>
    </source>
</evidence>
<dbReference type="AlphaFoldDB" id="A0ABD1R7Y9"/>
<comment type="caution">
    <text evidence="9">The sequence shown here is derived from an EMBL/GenBank/DDBJ whole genome shotgun (WGS) entry which is preliminary data.</text>
</comment>